<protein>
    <recommendedName>
        <fullName evidence="11">Type I restriction enzyme endonuclease subunit</fullName>
        <shortName evidence="11">R protein</shortName>
        <ecNumber evidence="11">3.1.21.3</ecNumber>
    </recommendedName>
</protein>
<evidence type="ECO:0000256" key="9">
    <source>
        <dbReference type="ARBA" id="ARBA00022840"/>
    </source>
</evidence>
<comment type="catalytic activity">
    <reaction evidence="1 11">
        <text>Endonucleolytic cleavage of DNA to give random double-stranded fragments with terminal 5'-phosphates, ATP is simultaneously hydrolyzed.</text>
        <dbReference type="EC" id="3.1.21.3"/>
    </reaction>
</comment>
<dbReference type="InterPro" id="IPR004473">
    <property type="entry name" value="Restrct_endonuc_typeI_HsdR"/>
</dbReference>
<evidence type="ECO:0000259" key="12">
    <source>
        <dbReference type="PROSITE" id="PS51192"/>
    </source>
</evidence>
<keyword evidence="14" id="KW-1185">Reference proteome</keyword>
<keyword evidence="6 11" id="KW-0680">Restriction system</keyword>
<dbReference type="Pfam" id="PF18766">
    <property type="entry name" value="SWI2_SNF2"/>
    <property type="match status" value="1"/>
</dbReference>
<evidence type="ECO:0000256" key="7">
    <source>
        <dbReference type="ARBA" id="ARBA00022759"/>
    </source>
</evidence>
<dbReference type="Proteomes" id="UP001464891">
    <property type="component" value="Unassembled WGS sequence"/>
</dbReference>
<dbReference type="SMART" id="SM00487">
    <property type="entry name" value="DEXDc"/>
    <property type="match status" value="1"/>
</dbReference>
<dbReference type="InterPro" id="IPR027417">
    <property type="entry name" value="P-loop_NTPase"/>
</dbReference>
<keyword evidence="10 11" id="KW-0238">DNA-binding</keyword>
<name>A0ABV0JFE4_9CYAN</name>
<dbReference type="InterPro" id="IPR014001">
    <property type="entry name" value="Helicase_ATP-bd"/>
</dbReference>
<evidence type="ECO:0000256" key="6">
    <source>
        <dbReference type="ARBA" id="ARBA00022747"/>
    </source>
</evidence>
<keyword evidence="7" id="KW-0255">Endonuclease</keyword>
<evidence type="ECO:0000256" key="10">
    <source>
        <dbReference type="ARBA" id="ARBA00023125"/>
    </source>
</evidence>
<evidence type="ECO:0000313" key="14">
    <source>
        <dbReference type="Proteomes" id="UP001464891"/>
    </source>
</evidence>
<organism evidence="13 14">
    <name type="scientific">Trichocoleus desertorum GB2-A4</name>
    <dbReference type="NCBI Taxonomy" id="2933944"/>
    <lineage>
        <taxon>Bacteria</taxon>
        <taxon>Bacillati</taxon>
        <taxon>Cyanobacteriota</taxon>
        <taxon>Cyanophyceae</taxon>
        <taxon>Leptolyngbyales</taxon>
        <taxon>Trichocoleusaceae</taxon>
        <taxon>Trichocoleus</taxon>
    </lineage>
</organism>
<keyword evidence="9 11" id="KW-0067">ATP-binding</keyword>
<sequence length="501" mass="56963">MPHPHPDSEQALENETIDLFDSMGWATVDCMNEACGANNPMGRETKSEVVLVPLLRSALIKLNPDLPSEAIQLAIDELVRDRSTSLENTNREIYQLLKNGVKVRFKNDDDEEQEETLKVIDWETPTNNDFLLVSQLWITGEIYTRRTDLIGFVNGLPLVFIELKAHHQRLEQAYQKNLTDYKQTIPQLFWYNAFIILSNGKKSCISSLTAQWEHFAEWQKINSDGEEGIISLETIIRGTCDKTRLLDLVENFTFFYTAGGNLTKIVAKNHQFLGVNAAVDAVGQIEQNKGKLGVFWHTQGSGKSYSMVFFSQKILRKQPGNWTFLILTDREDLDGQIYKNFAYAGAVTEPENEVRAKSAEHLKQLLREDHRYVFTLIQKFRTEKGATYPKLSDRSDIIVIADEAHRSQYDTFALNLRNALPNAGFIGFTGTPLMSGEEKTREEFGDYISIYNFQKSIQDGATVPLYYENRIPELQLDNSDLNAEIGKSLPPLPSTRTKNAS</sequence>
<keyword evidence="8 11" id="KW-0378">Hydrolase</keyword>
<reference evidence="13 14" key="1">
    <citation type="submission" date="2022-04" db="EMBL/GenBank/DDBJ databases">
        <title>Positive selection, recombination, and allopatry shape intraspecific diversity of widespread and dominant cyanobacteria.</title>
        <authorList>
            <person name="Wei J."/>
            <person name="Shu W."/>
            <person name="Hu C."/>
        </authorList>
    </citation>
    <scope>NUCLEOTIDE SEQUENCE [LARGE SCALE GENOMIC DNA]</scope>
    <source>
        <strain evidence="13 14">GB2-A4</strain>
    </source>
</reference>
<dbReference type="InterPro" id="IPR007409">
    <property type="entry name" value="Restrct_endonuc_type1_HsdR_N"/>
</dbReference>
<dbReference type="CDD" id="cd22332">
    <property type="entry name" value="HsdR_N"/>
    <property type="match status" value="1"/>
</dbReference>
<dbReference type="InterPro" id="IPR040980">
    <property type="entry name" value="SWI2_SNF2"/>
</dbReference>
<dbReference type="RefSeq" id="WP_199299255.1">
    <property type="nucleotide sequence ID" value="NZ_JAMPKM010000031.1"/>
</dbReference>
<evidence type="ECO:0000256" key="5">
    <source>
        <dbReference type="ARBA" id="ARBA00022741"/>
    </source>
</evidence>
<evidence type="ECO:0000256" key="11">
    <source>
        <dbReference type="RuleBase" id="RU364115"/>
    </source>
</evidence>
<dbReference type="Gene3D" id="3.40.50.300">
    <property type="entry name" value="P-loop containing nucleotide triphosphate hydrolases"/>
    <property type="match status" value="1"/>
</dbReference>
<keyword evidence="4" id="KW-0540">Nuclease</keyword>
<comment type="function">
    <text evidence="11">Subunit R is required for both nuclease and ATPase activities, but not for modification.</text>
</comment>
<feature type="domain" description="Helicase ATP-binding" evidence="12">
    <location>
        <begin position="284"/>
        <end position="450"/>
    </location>
</feature>
<evidence type="ECO:0000256" key="8">
    <source>
        <dbReference type="ARBA" id="ARBA00022801"/>
    </source>
</evidence>
<dbReference type="PANTHER" id="PTHR30195">
    <property type="entry name" value="TYPE I SITE-SPECIFIC DEOXYRIBONUCLEASE PROTEIN SUBUNIT M AND R"/>
    <property type="match status" value="1"/>
</dbReference>
<dbReference type="SUPFAM" id="SSF52540">
    <property type="entry name" value="P-loop containing nucleoside triphosphate hydrolases"/>
    <property type="match status" value="1"/>
</dbReference>
<dbReference type="EMBL" id="JAMPKM010000031">
    <property type="protein sequence ID" value="MEP0820501.1"/>
    <property type="molecule type" value="Genomic_DNA"/>
</dbReference>
<dbReference type="NCBIfam" id="TIGR00348">
    <property type="entry name" value="hsdR"/>
    <property type="match status" value="1"/>
</dbReference>
<dbReference type="PROSITE" id="PS51192">
    <property type="entry name" value="HELICASE_ATP_BIND_1"/>
    <property type="match status" value="1"/>
</dbReference>
<comment type="subunit">
    <text evidence="3 11">The type I restriction/modification system is composed of three polypeptides R, M and S.</text>
</comment>
<comment type="caution">
    <text evidence="13">The sequence shown here is derived from an EMBL/GenBank/DDBJ whole genome shotgun (WGS) entry which is preliminary data.</text>
</comment>
<gene>
    <name evidence="13" type="ORF">NC998_25735</name>
</gene>
<dbReference type="CDD" id="cd18030">
    <property type="entry name" value="DEXHc_RE_I_HsdR"/>
    <property type="match status" value="1"/>
</dbReference>
<dbReference type="Pfam" id="PF04313">
    <property type="entry name" value="HSDR_N"/>
    <property type="match status" value="1"/>
</dbReference>
<dbReference type="GO" id="GO:0009035">
    <property type="term" value="F:type I site-specific deoxyribonuclease activity"/>
    <property type="evidence" value="ECO:0007669"/>
    <property type="project" value="UniProtKB-EC"/>
</dbReference>
<evidence type="ECO:0000256" key="4">
    <source>
        <dbReference type="ARBA" id="ARBA00022722"/>
    </source>
</evidence>
<evidence type="ECO:0000313" key="13">
    <source>
        <dbReference type="EMBL" id="MEP0820501.1"/>
    </source>
</evidence>
<dbReference type="PANTHER" id="PTHR30195:SF15">
    <property type="entry name" value="TYPE I RESTRICTION ENZYME HINDI ENDONUCLEASE SUBUNIT"/>
    <property type="match status" value="1"/>
</dbReference>
<dbReference type="InterPro" id="IPR051268">
    <property type="entry name" value="Type-I_R_enzyme_R_subunit"/>
</dbReference>
<evidence type="ECO:0000256" key="3">
    <source>
        <dbReference type="ARBA" id="ARBA00011296"/>
    </source>
</evidence>
<dbReference type="EC" id="3.1.21.3" evidence="11"/>
<comment type="similarity">
    <text evidence="2 11">Belongs to the HsdR family.</text>
</comment>
<accession>A0ABV0JFE4</accession>
<evidence type="ECO:0000256" key="1">
    <source>
        <dbReference type="ARBA" id="ARBA00000851"/>
    </source>
</evidence>
<dbReference type="Gene3D" id="3.90.1570.50">
    <property type="match status" value="1"/>
</dbReference>
<evidence type="ECO:0000256" key="2">
    <source>
        <dbReference type="ARBA" id="ARBA00008598"/>
    </source>
</evidence>
<proteinExistence type="inferred from homology"/>
<keyword evidence="5 11" id="KW-0547">Nucleotide-binding</keyword>